<keyword evidence="1" id="KW-0808">Transferase</keyword>
<dbReference type="GO" id="GO:0009229">
    <property type="term" value="P:thiamine diphosphate biosynthetic process"/>
    <property type="evidence" value="ECO:0007669"/>
    <property type="project" value="UniProtKB-UniRule"/>
</dbReference>
<feature type="binding site" evidence="1">
    <location>
        <position position="37"/>
    </location>
    <ligand>
        <name>Mg(2+)</name>
        <dbReference type="ChEBI" id="CHEBI:18420"/>
        <label>4</label>
    </ligand>
</feature>
<dbReference type="UniPathway" id="UPA00060">
    <property type="reaction ID" value="UER00142"/>
</dbReference>
<feature type="domain" description="PurM-like N-terminal" evidence="3">
    <location>
        <begin position="35"/>
        <end position="153"/>
    </location>
</feature>
<feature type="binding site" evidence="1">
    <location>
        <position position="294"/>
    </location>
    <ligand>
        <name>substrate</name>
    </ligand>
</feature>
<dbReference type="Gene3D" id="3.30.1330.10">
    <property type="entry name" value="PurM-like, N-terminal domain"/>
    <property type="match status" value="1"/>
</dbReference>
<comment type="function">
    <text evidence="1">Catalyzes the ATP-dependent phosphorylation of thiamine-monophosphate (TMP) to form thiamine-pyrophosphate (TPP), the active form of vitamin B1.</text>
</comment>
<feature type="binding site" evidence="1">
    <location>
        <position position="232"/>
    </location>
    <ligand>
        <name>ATP</name>
        <dbReference type="ChEBI" id="CHEBI:30616"/>
    </ligand>
</feature>
<dbReference type="PANTHER" id="PTHR30270">
    <property type="entry name" value="THIAMINE-MONOPHOSPHATE KINASE"/>
    <property type="match status" value="1"/>
</dbReference>
<dbReference type="CDD" id="cd02194">
    <property type="entry name" value="ThiL"/>
    <property type="match status" value="1"/>
</dbReference>
<keyword evidence="1" id="KW-0479">Metal-binding</keyword>
<feature type="binding site" evidence="1">
    <location>
        <position position="233"/>
    </location>
    <ligand>
        <name>Mg(2+)</name>
        <dbReference type="ChEBI" id="CHEBI:18420"/>
        <label>5</label>
    </ligand>
</feature>
<gene>
    <name evidence="1" type="primary">thiL</name>
    <name evidence="4" type="ORF">SAMN04489745_1675</name>
</gene>
<dbReference type="GO" id="GO:0005524">
    <property type="term" value="F:ATP binding"/>
    <property type="evidence" value="ECO:0007669"/>
    <property type="project" value="UniProtKB-UniRule"/>
</dbReference>
<evidence type="ECO:0000313" key="5">
    <source>
        <dbReference type="Proteomes" id="UP000182652"/>
    </source>
</evidence>
<dbReference type="HAMAP" id="MF_02128">
    <property type="entry name" value="TMP_kinase"/>
    <property type="match status" value="1"/>
</dbReference>
<keyword evidence="1" id="KW-0547">Nucleotide-binding</keyword>
<dbReference type="PIRSF" id="PIRSF005303">
    <property type="entry name" value="Thiam_monoph_kin"/>
    <property type="match status" value="1"/>
</dbReference>
<evidence type="ECO:0000256" key="2">
    <source>
        <dbReference type="SAM" id="MobiDB-lite"/>
    </source>
</evidence>
<comment type="similarity">
    <text evidence="1">Belongs to the thiamine-monophosphate kinase family.</text>
</comment>
<name>A0A1H4NHU8_9MICC</name>
<evidence type="ECO:0000256" key="1">
    <source>
        <dbReference type="HAMAP-Rule" id="MF_02128"/>
    </source>
</evidence>
<comment type="pathway">
    <text evidence="1">Cofactor biosynthesis; thiamine diphosphate biosynthesis; thiamine diphosphate from thiamine phosphate: step 1/1.</text>
</comment>
<feature type="binding site" evidence="1">
    <location>
        <position position="137"/>
    </location>
    <ligand>
        <name>Mg(2+)</name>
        <dbReference type="ChEBI" id="CHEBI:18420"/>
        <label>1</label>
    </ligand>
</feature>
<feature type="binding site" evidence="1">
    <location>
        <position position="87"/>
    </location>
    <ligand>
        <name>Mg(2+)</name>
        <dbReference type="ChEBI" id="CHEBI:18420"/>
        <label>4</label>
    </ligand>
</feature>
<keyword evidence="1" id="KW-0460">Magnesium</keyword>
<feature type="binding site" evidence="1">
    <location>
        <position position="87"/>
    </location>
    <ligand>
        <name>Mg(2+)</name>
        <dbReference type="ChEBI" id="CHEBI:18420"/>
        <label>3</label>
    </ligand>
</feature>
<dbReference type="InterPro" id="IPR006283">
    <property type="entry name" value="ThiL-like"/>
</dbReference>
<dbReference type="Pfam" id="PF00586">
    <property type="entry name" value="AIRS"/>
    <property type="match status" value="1"/>
</dbReference>
<feature type="binding site" evidence="1">
    <location>
        <position position="230"/>
    </location>
    <ligand>
        <name>Mg(2+)</name>
        <dbReference type="ChEBI" id="CHEBI:18420"/>
        <label>3</label>
    </ligand>
</feature>
<keyword evidence="1" id="KW-0784">Thiamine biosynthesis</keyword>
<dbReference type="STRING" id="156980.SAMN04489745_1675"/>
<feature type="binding site" evidence="1">
    <location>
        <position position="53"/>
    </location>
    <ligand>
        <name>Mg(2+)</name>
        <dbReference type="ChEBI" id="CHEBI:18420"/>
        <label>1</label>
    </ligand>
</feature>
<keyword evidence="1 4" id="KW-0418">Kinase</keyword>
<proteinExistence type="inferred from homology"/>
<feature type="binding site" evidence="1">
    <location>
        <position position="162"/>
    </location>
    <ligand>
        <name>ATP</name>
        <dbReference type="ChEBI" id="CHEBI:30616"/>
    </ligand>
</feature>
<feature type="compositionally biased region" description="Basic and acidic residues" evidence="2">
    <location>
        <begin position="325"/>
        <end position="338"/>
    </location>
</feature>
<dbReference type="SUPFAM" id="SSF55326">
    <property type="entry name" value="PurM N-terminal domain-like"/>
    <property type="match status" value="1"/>
</dbReference>
<feature type="binding site" evidence="1">
    <location>
        <position position="346"/>
    </location>
    <ligand>
        <name>substrate</name>
    </ligand>
</feature>
<comment type="caution">
    <text evidence="1">Lacks conserved residue(s) required for the propagation of feature annotation.</text>
</comment>
<dbReference type="GO" id="GO:0009228">
    <property type="term" value="P:thiamine biosynthetic process"/>
    <property type="evidence" value="ECO:0007669"/>
    <property type="project" value="UniProtKB-KW"/>
</dbReference>
<dbReference type="PANTHER" id="PTHR30270:SF0">
    <property type="entry name" value="THIAMINE-MONOPHOSPHATE KINASE"/>
    <property type="match status" value="1"/>
</dbReference>
<feature type="binding site" evidence="1">
    <location>
        <position position="53"/>
    </location>
    <ligand>
        <name>Mg(2+)</name>
        <dbReference type="ChEBI" id="CHEBI:18420"/>
        <label>2</label>
    </ligand>
</feature>
<evidence type="ECO:0000313" key="4">
    <source>
        <dbReference type="EMBL" id="SEB94796.1"/>
    </source>
</evidence>
<comment type="miscellaneous">
    <text evidence="1">Reaction mechanism of ThiL seems to utilize a direct, inline transfer of the gamma-phosphate of ATP to TMP rather than a phosphorylated enzyme intermediate.</text>
</comment>
<feature type="region of interest" description="Disordered" evidence="2">
    <location>
        <begin position="320"/>
        <end position="352"/>
    </location>
</feature>
<dbReference type="GO" id="GO:0000287">
    <property type="term" value="F:magnesium ion binding"/>
    <property type="evidence" value="ECO:0007669"/>
    <property type="project" value="UniProtKB-UniRule"/>
</dbReference>
<dbReference type="EC" id="2.7.4.16" evidence="1"/>
<feature type="binding site" evidence="1">
    <location>
        <position position="51"/>
    </location>
    <ligand>
        <name>Mg(2+)</name>
        <dbReference type="ChEBI" id="CHEBI:18420"/>
        <label>4</label>
    </ligand>
</feature>
<evidence type="ECO:0000259" key="3">
    <source>
        <dbReference type="Pfam" id="PF00586"/>
    </source>
</evidence>
<dbReference type="InterPro" id="IPR036921">
    <property type="entry name" value="PurM-like_N_sf"/>
</dbReference>
<feature type="binding site" evidence="1">
    <location>
        <position position="87"/>
    </location>
    <ligand>
        <name>Mg(2+)</name>
        <dbReference type="ChEBI" id="CHEBI:18420"/>
        <label>2</label>
    </ligand>
</feature>
<dbReference type="RefSeq" id="WP_066210761.1">
    <property type="nucleotide sequence ID" value="NZ_FNSN01000003.1"/>
</dbReference>
<dbReference type="Gene3D" id="3.90.650.10">
    <property type="entry name" value="PurM-like C-terminal domain"/>
    <property type="match status" value="1"/>
</dbReference>
<dbReference type="AlphaFoldDB" id="A0A1H4NHU8"/>
<accession>A0A1H4NHU8</accession>
<dbReference type="SUPFAM" id="SSF56042">
    <property type="entry name" value="PurM C-terminal domain-like"/>
    <property type="match status" value="1"/>
</dbReference>
<dbReference type="EMBL" id="FNSN01000003">
    <property type="protein sequence ID" value="SEB94796.1"/>
    <property type="molecule type" value="Genomic_DNA"/>
</dbReference>
<dbReference type="InterPro" id="IPR016188">
    <property type="entry name" value="PurM-like_N"/>
</dbReference>
<reference evidence="4 5" key="1">
    <citation type="submission" date="2016-10" db="EMBL/GenBank/DDBJ databases">
        <authorList>
            <person name="de Groot N.N."/>
        </authorList>
    </citation>
    <scope>NUCLEOTIDE SEQUENCE [LARGE SCALE GENOMIC DNA]</scope>
    <source>
        <strain evidence="4 5">DSM 10495</strain>
    </source>
</reference>
<dbReference type="Proteomes" id="UP000182652">
    <property type="component" value="Unassembled WGS sequence"/>
</dbReference>
<protein>
    <recommendedName>
        <fullName evidence="1">Thiamine-monophosphate kinase</fullName>
        <shortName evidence="1">TMP kinase</shortName>
        <shortName evidence="1">Thiamine-phosphate kinase</shortName>
        <ecNumber evidence="1">2.7.4.16</ecNumber>
    </recommendedName>
</protein>
<feature type="binding site" evidence="1">
    <location>
        <position position="60"/>
    </location>
    <ligand>
        <name>substrate</name>
    </ligand>
</feature>
<feature type="binding site" evidence="1">
    <location>
        <position position="37"/>
    </location>
    <ligand>
        <name>Mg(2+)</name>
        <dbReference type="ChEBI" id="CHEBI:18420"/>
        <label>3</label>
    </ligand>
</feature>
<keyword evidence="5" id="KW-1185">Reference proteome</keyword>
<dbReference type="InterPro" id="IPR036676">
    <property type="entry name" value="PurM-like_C_sf"/>
</dbReference>
<dbReference type="NCBIfam" id="TIGR01379">
    <property type="entry name" value="thiL"/>
    <property type="match status" value="1"/>
</dbReference>
<dbReference type="GO" id="GO:0009030">
    <property type="term" value="F:thiamine-phosphate kinase activity"/>
    <property type="evidence" value="ECO:0007669"/>
    <property type="project" value="UniProtKB-UniRule"/>
</dbReference>
<feature type="binding site" evidence="1">
    <location>
        <begin position="136"/>
        <end position="137"/>
    </location>
    <ligand>
        <name>ATP</name>
        <dbReference type="ChEBI" id="CHEBI:30616"/>
    </ligand>
</feature>
<organism evidence="4 5">
    <name type="scientific">Arthrobacter woluwensis</name>
    <dbReference type="NCBI Taxonomy" id="156980"/>
    <lineage>
        <taxon>Bacteria</taxon>
        <taxon>Bacillati</taxon>
        <taxon>Actinomycetota</taxon>
        <taxon>Actinomycetes</taxon>
        <taxon>Micrococcales</taxon>
        <taxon>Micrococcaceae</taxon>
        <taxon>Arthrobacter</taxon>
    </lineage>
</organism>
<keyword evidence="1" id="KW-0067">ATP-binding</keyword>
<sequence>MPENQPTVATVGESGLLARIFPLLPQGPATLLGPGDDAAVVAAPGGSVVVSIDTQTQDQDFRLRWNNGYASTGYDVGWKSAAQNLSDINAMGAEPHSLLISLTLPPETPVAWVEDFARGVHDAVRALGAEVAVVGGDLGRGREISVTATAMGREVAGKVGLRSGAMVGDVVAVAGRLGRAAAGWSLLESTVPVGDLTPAQRALMDAQCRPCPPLGSGAEALAAGATAMMDLSDGLLKDSGRLARASGVTLELDPLLLAVFGPELRPAAELLAAVPGSGESAEDLVRGWVQGGGEDFCLLSTFPGNGPVPDSFTVVGSVVPTPPGQEHRSRIRDGEGHSAGHATQGWDHFGAP</sequence>
<comment type="catalytic activity">
    <reaction evidence="1">
        <text>thiamine phosphate + ATP = thiamine diphosphate + ADP</text>
        <dbReference type="Rhea" id="RHEA:15913"/>
        <dbReference type="ChEBI" id="CHEBI:30616"/>
        <dbReference type="ChEBI" id="CHEBI:37575"/>
        <dbReference type="ChEBI" id="CHEBI:58937"/>
        <dbReference type="ChEBI" id="CHEBI:456216"/>
        <dbReference type="EC" id="2.7.4.16"/>
    </reaction>
</comment>